<protein>
    <submittedName>
        <fullName evidence="5">Ankyrin repeat domain protein</fullName>
    </submittedName>
</protein>
<dbReference type="SUPFAM" id="SSF48403">
    <property type="entry name" value="Ankyrin repeat"/>
    <property type="match status" value="1"/>
</dbReference>
<gene>
    <name evidence="5" type="ORF">TSPGSL018_18995</name>
</gene>
<feature type="region of interest" description="Disordered" evidence="4">
    <location>
        <begin position="1"/>
        <end position="22"/>
    </location>
</feature>
<sequence>MLTGAAEVREALPGREGRRDRCRGVPPCGEDADGHAALCLLCGQGEDIWHDAPAVGLGARAHGCRQSAHPRRCHASGSGPLQHDAPALGRGKRAQGCHSVAGRRRRAPRLSGAGQHDPSSPGCHARAGGRSAVSALLELGADPDFEGKENWPPLLWAAQKGHPDVVRILCRASGEAVRHMQQALHIACDMGHEDVVAALIKLGAEVNKPGPDRMLPVHRATLRGRTQVVRVLLAHGARVVPFQKDKHNLNHTPLHWAAAKGNAEICEALLSAGQEVNAVDKRNWTALHWAVEKGHAGVVGLLLQSGADVNAVDKDNRAPLRFAAVQGFVGGLDALISHGAALDTADKTQMTALHWAAKRGRAEVVNRLVAAGANPLLRDKDGQTAQDVARQSSFPEIAEVLSQAEAAYAAANPGAELAAREAHRPASNSQQPAQSPDASEGTLQAPAVETASAGHRRDSAPRGAPKGTRRAESTTVGCLCFKFRS</sequence>
<organism evidence="5">
    <name type="scientific">Tetraselmis sp. GSL018</name>
    <dbReference type="NCBI Taxonomy" id="582737"/>
    <lineage>
        <taxon>Eukaryota</taxon>
        <taxon>Viridiplantae</taxon>
        <taxon>Chlorophyta</taxon>
        <taxon>core chlorophytes</taxon>
        <taxon>Chlorodendrophyceae</taxon>
        <taxon>Chlorodendrales</taxon>
        <taxon>Chlorodendraceae</taxon>
        <taxon>Tetraselmis</taxon>
    </lineage>
</organism>
<feature type="repeat" description="ANK" evidence="3">
    <location>
        <begin position="179"/>
        <end position="211"/>
    </location>
</feature>
<dbReference type="InterPro" id="IPR036770">
    <property type="entry name" value="Ankyrin_rpt-contain_sf"/>
</dbReference>
<keyword evidence="1" id="KW-0677">Repeat</keyword>
<feature type="repeat" description="ANK" evidence="3">
    <location>
        <begin position="212"/>
        <end position="239"/>
    </location>
</feature>
<dbReference type="PROSITE" id="PS50088">
    <property type="entry name" value="ANK_REPEAT"/>
    <property type="match status" value="6"/>
</dbReference>
<feature type="repeat" description="ANK" evidence="3">
    <location>
        <begin position="315"/>
        <end position="347"/>
    </location>
</feature>
<reference evidence="5" key="1">
    <citation type="submission" date="2014-05" db="EMBL/GenBank/DDBJ databases">
        <title>The transcriptome of the halophilic microalga Tetraselmis sp. GSL018 isolated from the Great Salt Lake, Utah.</title>
        <authorList>
            <person name="Jinkerson R.E."/>
            <person name="D'Adamo S."/>
            <person name="Posewitz M.C."/>
        </authorList>
    </citation>
    <scope>NUCLEOTIDE SEQUENCE</scope>
    <source>
        <strain evidence="5">GSL018</strain>
    </source>
</reference>
<dbReference type="EMBL" id="GBEZ01008662">
    <property type="protein sequence ID" value="JAC76891.1"/>
    <property type="molecule type" value="Transcribed_RNA"/>
</dbReference>
<dbReference type="PRINTS" id="PR01415">
    <property type="entry name" value="ANKYRIN"/>
</dbReference>
<feature type="region of interest" description="Disordered" evidence="4">
    <location>
        <begin position="412"/>
        <end position="472"/>
    </location>
</feature>
<dbReference type="Pfam" id="PF12796">
    <property type="entry name" value="Ank_2"/>
    <property type="match status" value="3"/>
</dbReference>
<evidence type="ECO:0000256" key="3">
    <source>
        <dbReference type="PROSITE-ProRule" id="PRU00023"/>
    </source>
</evidence>
<dbReference type="AlphaFoldDB" id="A0A061S266"/>
<keyword evidence="2 3" id="KW-0040">ANK repeat</keyword>
<feature type="repeat" description="ANK" evidence="3">
    <location>
        <begin position="249"/>
        <end position="281"/>
    </location>
</feature>
<feature type="repeat" description="ANK" evidence="3">
    <location>
        <begin position="348"/>
        <end position="380"/>
    </location>
</feature>
<dbReference type="PANTHER" id="PTHR24161">
    <property type="entry name" value="ANK_REP_REGION DOMAIN-CONTAINING PROTEIN-RELATED"/>
    <property type="match status" value="1"/>
</dbReference>
<dbReference type="Gene3D" id="1.25.40.20">
    <property type="entry name" value="Ankyrin repeat-containing domain"/>
    <property type="match status" value="3"/>
</dbReference>
<proteinExistence type="predicted"/>
<evidence type="ECO:0000256" key="1">
    <source>
        <dbReference type="ARBA" id="ARBA00022737"/>
    </source>
</evidence>
<accession>A0A061S266</accession>
<feature type="compositionally biased region" description="Polar residues" evidence="4">
    <location>
        <begin position="426"/>
        <end position="437"/>
    </location>
</feature>
<evidence type="ECO:0000256" key="4">
    <source>
        <dbReference type="SAM" id="MobiDB-lite"/>
    </source>
</evidence>
<feature type="compositionally biased region" description="Basic residues" evidence="4">
    <location>
        <begin position="90"/>
        <end position="108"/>
    </location>
</feature>
<feature type="compositionally biased region" description="Basic and acidic residues" evidence="4">
    <location>
        <begin position="7"/>
        <end position="22"/>
    </location>
</feature>
<evidence type="ECO:0000256" key="2">
    <source>
        <dbReference type="ARBA" id="ARBA00023043"/>
    </source>
</evidence>
<dbReference type="SMART" id="SM00248">
    <property type="entry name" value="ANK"/>
    <property type="match status" value="7"/>
</dbReference>
<feature type="region of interest" description="Disordered" evidence="4">
    <location>
        <begin position="69"/>
        <end position="127"/>
    </location>
</feature>
<evidence type="ECO:0000313" key="5">
    <source>
        <dbReference type="EMBL" id="JAC76891.1"/>
    </source>
</evidence>
<dbReference type="PROSITE" id="PS50297">
    <property type="entry name" value="ANK_REP_REGION"/>
    <property type="match status" value="5"/>
</dbReference>
<name>A0A061S266_9CHLO</name>
<dbReference type="InterPro" id="IPR002110">
    <property type="entry name" value="Ankyrin_rpt"/>
</dbReference>
<dbReference type="Pfam" id="PF00023">
    <property type="entry name" value="Ank"/>
    <property type="match status" value="1"/>
</dbReference>
<dbReference type="PANTHER" id="PTHR24161:SF121">
    <property type="entry name" value="M-PHASE PHOSPHOPROTEIN 8"/>
    <property type="match status" value="1"/>
</dbReference>
<feature type="repeat" description="ANK" evidence="3">
    <location>
        <begin position="282"/>
        <end position="314"/>
    </location>
</feature>